<reference evidence="2" key="1">
    <citation type="submission" date="2016-03" db="EMBL/GenBank/DDBJ databases">
        <authorList>
            <person name="Ma C."/>
            <person name="Zhou S."/>
            <person name="Yang G."/>
        </authorList>
    </citation>
    <scope>NUCLEOTIDE SEQUENCE [LARGE SCALE GENOMIC DNA]</scope>
    <source>
        <strain evidence="2">SgZ-1</strain>
    </source>
</reference>
<sequence>MTSDAPLRRCACCRMPAPLAALHPGDIRGVGVLIGLCARCNQAHDRLPHGTTQKRLNAAARLAAADTTRTFWTARFPDAAAAKLAAHMLGHHDTALKAAAALGWREIPEFR</sequence>
<gene>
    <name evidence="1" type="ORF">AC731_004315</name>
</gene>
<organism evidence="1 2">
    <name type="scientific">Thauera humireducens</name>
    <dbReference type="NCBI Taxonomy" id="1134435"/>
    <lineage>
        <taxon>Bacteria</taxon>
        <taxon>Pseudomonadati</taxon>
        <taxon>Pseudomonadota</taxon>
        <taxon>Betaproteobacteria</taxon>
        <taxon>Rhodocyclales</taxon>
        <taxon>Zoogloeaceae</taxon>
        <taxon>Thauera</taxon>
    </lineage>
</organism>
<evidence type="ECO:0000313" key="2">
    <source>
        <dbReference type="Proteomes" id="UP000036902"/>
    </source>
</evidence>
<dbReference type="STRING" id="1134435.AC731_004315"/>
<dbReference type="Proteomes" id="UP000036902">
    <property type="component" value="Chromosome"/>
</dbReference>
<proteinExistence type="predicted"/>
<keyword evidence="2" id="KW-1185">Reference proteome</keyword>
<dbReference type="EMBL" id="CP014646">
    <property type="protein sequence ID" value="AMO36224.1"/>
    <property type="molecule type" value="Genomic_DNA"/>
</dbReference>
<name>A0A127K3P6_9RHOO</name>
<evidence type="ECO:0000313" key="1">
    <source>
        <dbReference type="EMBL" id="AMO36224.1"/>
    </source>
</evidence>
<dbReference type="AlphaFoldDB" id="A0A127K3P6"/>
<accession>A0A127K3P6</accession>
<protein>
    <submittedName>
        <fullName evidence="1">Uncharacterized protein</fullName>
    </submittedName>
</protein>
<dbReference type="KEGG" id="thu:AC731_004315"/>